<dbReference type="EMBL" id="CP060007">
    <property type="protein sequence ID" value="QNA42870.1"/>
    <property type="molecule type" value="Genomic_DNA"/>
</dbReference>
<dbReference type="KEGG" id="lacs:H4075_12275"/>
<evidence type="ECO:0000313" key="2">
    <source>
        <dbReference type="EMBL" id="QNA42870.1"/>
    </source>
</evidence>
<feature type="transmembrane region" description="Helical" evidence="1">
    <location>
        <begin position="78"/>
        <end position="96"/>
    </location>
</feature>
<feature type="transmembrane region" description="Helical" evidence="1">
    <location>
        <begin position="45"/>
        <end position="66"/>
    </location>
</feature>
<organism evidence="2 3">
    <name type="scientific">Lacibacter sediminis</name>
    <dbReference type="NCBI Taxonomy" id="2760713"/>
    <lineage>
        <taxon>Bacteria</taxon>
        <taxon>Pseudomonadati</taxon>
        <taxon>Bacteroidota</taxon>
        <taxon>Chitinophagia</taxon>
        <taxon>Chitinophagales</taxon>
        <taxon>Chitinophagaceae</taxon>
        <taxon>Lacibacter</taxon>
    </lineage>
</organism>
<keyword evidence="1" id="KW-1133">Transmembrane helix</keyword>
<evidence type="ECO:0000313" key="3">
    <source>
        <dbReference type="Proteomes" id="UP000515344"/>
    </source>
</evidence>
<keyword evidence="1" id="KW-0472">Membrane</keyword>
<sequence>MNTYRIPIFFEPFEKQKKAARLLHLLAGFLMIANAWGEFKTPTPGLFFVVLQIAAALLIILYSFVGKKWIADQSRSNGIFRLLGAAVLFYAAWHFLQLNEGMRAVLQFFAGGGLLFLFFTERKIFSTCYVTIDEKGIHTPDNLKQRLIEWKNIDNMIVKNDFVSINTIQNQFIQYETGAVLSELQMDEMNAFCRERFTKN</sequence>
<protein>
    <submittedName>
        <fullName evidence="2">Uncharacterized protein</fullName>
    </submittedName>
</protein>
<feature type="transmembrane region" description="Helical" evidence="1">
    <location>
        <begin position="21"/>
        <end position="39"/>
    </location>
</feature>
<dbReference type="Proteomes" id="UP000515344">
    <property type="component" value="Chromosome"/>
</dbReference>
<proteinExistence type="predicted"/>
<evidence type="ECO:0000256" key="1">
    <source>
        <dbReference type="SAM" id="Phobius"/>
    </source>
</evidence>
<reference evidence="3" key="1">
    <citation type="submission" date="2020-08" db="EMBL/GenBank/DDBJ databases">
        <title>Lacibacter sp. S13-6-6 genome sequencing.</title>
        <authorList>
            <person name="Jin L."/>
        </authorList>
    </citation>
    <scope>NUCLEOTIDE SEQUENCE [LARGE SCALE GENOMIC DNA]</scope>
    <source>
        <strain evidence="3">S13-6-6</strain>
    </source>
</reference>
<dbReference type="AlphaFoldDB" id="A0A7G5XBL7"/>
<feature type="transmembrane region" description="Helical" evidence="1">
    <location>
        <begin position="102"/>
        <end position="119"/>
    </location>
</feature>
<accession>A0A7G5XBL7</accession>
<keyword evidence="3" id="KW-1185">Reference proteome</keyword>
<dbReference type="RefSeq" id="WP_182801136.1">
    <property type="nucleotide sequence ID" value="NZ_CP060007.1"/>
</dbReference>
<name>A0A7G5XBL7_9BACT</name>
<keyword evidence="1" id="KW-0812">Transmembrane</keyword>
<gene>
    <name evidence="2" type="ORF">H4075_12275</name>
</gene>